<comment type="caution">
    <text evidence="1">The sequence shown here is derived from an EMBL/GenBank/DDBJ whole genome shotgun (WGS) entry which is preliminary data.</text>
</comment>
<sequence length="81" mass="8987">MKAEVTRGSSPLSEAQVVFEIWPKGAGPESHAQLLAKPGESKGSYELKGEFARERRTTFITHITPEDTGQMTMASFEFEIQ</sequence>
<protein>
    <recommendedName>
        <fullName evidence="3">YtkA-like domain-containing protein</fullName>
    </recommendedName>
</protein>
<evidence type="ECO:0000313" key="1">
    <source>
        <dbReference type="EMBL" id="RIE01923.1"/>
    </source>
</evidence>
<evidence type="ECO:0008006" key="3">
    <source>
        <dbReference type="Google" id="ProtNLM"/>
    </source>
</evidence>
<dbReference type="OrthoDB" id="2679563at2"/>
<dbReference type="RefSeq" id="WP_119149974.1">
    <property type="nucleotide sequence ID" value="NZ_QXJM01000039.1"/>
</dbReference>
<dbReference type="AlphaFoldDB" id="A0A398CGQ5"/>
<reference evidence="1 2" key="1">
    <citation type="submission" date="2018-09" db="EMBL/GenBank/DDBJ databases">
        <title>Cohnella cavernae sp. nov., isolated from a karst cave.</title>
        <authorList>
            <person name="Zhu H."/>
        </authorList>
    </citation>
    <scope>NUCLEOTIDE SEQUENCE [LARGE SCALE GENOMIC DNA]</scope>
    <source>
        <strain evidence="1 2">K2E09-144</strain>
    </source>
</reference>
<name>A0A398CGQ5_9BACL</name>
<dbReference type="Proteomes" id="UP000266340">
    <property type="component" value="Unassembled WGS sequence"/>
</dbReference>
<keyword evidence="2" id="KW-1185">Reference proteome</keyword>
<evidence type="ECO:0000313" key="2">
    <source>
        <dbReference type="Proteomes" id="UP000266340"/>
    </source>
</evidence>
<dbReference type="EMBL" id="QXJM01000039">
    <property type="protein sequence ID" value="RIE01923.1"/>
    <property type="molecule type" value="Genomic_DNA"/>
</dbReference>
<organism evidence="1 2">
    <name type="scientific">Cohnella faecalis</name>
    <dbReference type="NCBI Taxonomy" id="2315694"/>
    <lineage>
        <taxon>Bacteria</taxon>
        <taxon>Bacillati</taxon>
        <taxon>Bacillota</taxon>
        <taxon>Bacilli</taxon>
        <taxon>Bacillales</taxon>
        <taxon>Paenibacillaceae</taxon>
        <taxon>Cohnella</taxon>
    </lineage>
</organism>
<proteinExistence type="predicted"/>
<accession>A0A398CGQ5</accession>
<gene>
    <name evidence="1" type="ORF">D3H35_14185</name>
</gene>